<keyword evidence="2" id="KW-1133">Transmembrane helix</keyword>
<feature type="region of interest" description="Disordered" evidence="1">
    <location>
        <begin position="1"/>
        <end position="20"/>
    </location>
</feature>
<keyword evidence="2" id="KW-0812">Transmembrane</keyword>
<keyword evidence="4" id="KW-1185">Reference proteome</keyword>
<feature type="transmembrane region" description="Helical" evidence="2">
    <location>
        <begin position="27"/>
        <end position="47"/>
    </location>
</feature>
<comment type="caution">
    <text evidence="3">The sequence shown here is derived from an EMBL/GenBank/DDBJ whole genome shotgun (WGS) entry which is preliminary data.</text>
</comment>
<dbReference type="Proteomes" id="UP000198323">
    <property type="component" value="Unassembled WGS sequence"/>
</dbReference>
<gene>
    <name evidence="3" type="ORF">ASZ78_015227</name>
</gene>
<organism evidence="3 4">
    <name type="scientific">Callipepla squamata</name>
    <name type="common">Scaled quail</name>
    <dbReference type="NCBI Taxonomy" id="9009"/>
    <lineage>
        <taxon>Eukaryota</taxon>
        <taxon>Metazoa</taxon>
        <taxon>Chordata</taxon>
        <taxon>Craniata</taxon>
        <taxon>Vertebrata</taxon>
        <taxon>Euteleostomi</taxon>
        <taxon>Archelosauria</taxon>
        <taxon>Archosauria</taxon>
        <taxon>Dinosauria</taxon>
        <taxon>Saurischia</taxon>
        <taxon>Theropoda</taxon>
        <taxon>Coelurosauria</taxon>
        <taxon>Aves</taxon>
        <taxon>Neognathae</taxon>
        <taxon>Galloanserae</taxon>
        <taxon>Galliformes</taxon>
        <taxon>Odontophoridae</taxon>
        <taxon>Callipepla</taxon>
    </lineage>
</organism>
<dbReference type="OrthoDB" id="6356110at2759"/>
<protein>
    <submittedName>
        <fullName evidence="3">Uncharacterized protein</fullName>
    </submittedName>
</protein>
<dbReference type="AlphaFoldDB" id="A0A226NIZ9"/>
<name>A0A226NIZ9_CALSU</name>
<reference evidence="3 4" key="1">
    <citation type="submission" date="2016-07" db="EMBL/GenBank/DDBJ databases">
        <title>Disparate Historic Effective Population Sizes Predicted by Modern Levels of Genome Diversity for the Scaled Quail (Callipepla squamata) and the Northern Bobwhite (Colinus virginianus): Inferences from First and Second Generation Draft Genome Assemblies for Sympatric New World Quail.</title>
        <authorList>
            <person name="Oldeschulte D.L."/>
            <person name="Halley Y.A."/>
            <person name="Bhattarai E.K."/>
            <person name="Brashear W.A."/>
            <person name="Hill J."/>
            <person name="Metz R.P."/>
            <person name="Johnson C.D."/>
            <person name="Rollins D."/>
            <person name="Peterson M.J."/>
            <person name="Bickhart D.M."/>
            <person name="Decker J.E."/>
            <person name="Seabury C.M."/>
        </authorList>
    </citation>
    <scope>NUCLEOTIDE SEQUENCE [LARGE SCALE GENOMIC DNA]</scope>
    <source>
        <strain evidence="3 4">Texas</strain>
        <tissue evidence="3">Leg muscle</tissue>
    </source>
</reference>
<evidence type="ECO:0000256" key="2">
    <source>
        <dbReference type="SAM" id="Phobius"/>
    </source>
</evidence>
<dbReference type="STRING" id="9009.A0A226NIZ9"/>
<evidence type="ECO:0000313" key="3">
    <source>
        <dbReference type="EMBL" id="OXB67695.1"/>
    </source>
</evidence>
<accession>A0A226NIZ9</accession>
<dbReference type="NCBIfam" id="TIGR01167">
    <property type="entry name" value="LPXTG_anchor"/>
    <property type="match status" value="1"/>
</dbReference>
<sequence>MPPAEMPTKAMTKHEEAPTLSHGKTGAVVIVVIIILVGSSLAGYLFYKRRKSHLSANDSFENNLYFNSDGTGDTKDLVTNIERNEHATL</sequence>
<dbReference type="EMBL" id="MCFN01000033">
    <property type="protein sequence ID" value="OXB67695.1"/>
    <property type="molecule type" value="Genomic_DNA"/>
</dbReference>
<evidence type="ECO:0000256" key="1">
    <source>
        <dbReference type="SAM" id="MobiDB-lite"/>
    </source>
</evidence>
<proteinExistence type="predicted"/>
<evidence type="ECO:0000313" key="4">
    <source>
        <dbReference type="Proteomes" id="UP000198323"/>
    </source>
</evidence>
<keyword evidence="2" id="KW-0472">Membrane</keyword>